<dbReference type="RefSeq" id="WP_236959616.1">
    <property type="nucleotide sequence ID" value="NZ_JAETXX010000008.1"/>
</dbReference>
<evidence type="ECO:0000256" key="3">
    <source>
        <dbReference type="ARBA" id="ARBA00004742"/>
    </source>
</evidence>
<dbReference type="Proteomes" id="UP000829517">
    <property type="component" value="Unassembled WGS sequence"/>
</dbReference>
<evidence type="ECO:0000313" key="16">
    <source>
        <dbReference type="EMBL" id="MCF8715651.1"/>
    </source>
</evidence>
<organism evidence="16 17">
    <name type="scientific">Joostella atrarenae</name>
    <dbReference type="NCBI Taxonomy" id="679257"/>
    <lineage>
        <taxon>Bacteria</taxon>
        <taxon>Pseudomonadati</taxon>
        <taxon>Bacteroidota</taxon>
        <taxon>Flavobacteriia</taxon>
        <taxon>Flavobacteriales</taxon>
        <taxon>Flavobacteriaceae</taxon>
        <taxon>Joostella</taxon>
    </lineage>
</organism>
<evidence type="ECO:0000256" key="5">
    <source>
        <dbReference type="ARBA" id="ARBA00011996"/>
    </source>
</evidence>
<evidence type="ECO:0000256" key="2">
    <source>
        <dbReference type="ARBA" id="ARBA00002988"/>
    </source>
</evidence>
<dbReference type="PANTHER" id="PTHR43030:SF1">
    <property type="entry name" value="PHOSPHOENOLPYRUVATE SYNTHASE"/>
    <property type="match status" value="1"/>
</dbReference>
<gene>
    <name evidence="16" type="ORF">JM658_12515</name>
</gene>
<feature type="domain" description="Pyruvate phosphate dikinase AMP/ATP-binding" evidence="15">
    <location>
        <begin position="625"/>
        <end position="947"/>
    </location>
</feature>
<accession>A0ABS9J5D9</accession>
<protein>
    <recommendedName>
        <fullName evidence="6">Phosphoenolpyruvate synthase</fullName>
        <ecNumber evidence="5">2.7.9.2</ecNumber>
    </recommendedName>
    <alternativeName>
        <fullName evidence="13">Pyruvate, water dikinase</fullName>
    </alternativeName>
</protein>
<dbReference type="EMBL" id="JAETXX010000008">
    <property type="protein sequence ID" value="MCF8715651.1"/>
    <property type="molecule type" value="Genomic_DNA"/>
</dbReference>
<evidence type="ECO:0000256" key="9">
    <source>
        <dbReference type="ARBA" id="ARBA00022741"/>
    </source>
</evidence>
<dbReference type="InterPro" id="IPR006319">
    <property type="entry name" value="PEP_synth"/>
</dbReference>
<dbReference type="InterPro" id="IPR013815">
    <property type="entry name" value="ATP_grasp_subdomain_1"/>
</dbReference>
<keyword evidence="12" id="KW-0460">Magnesium</keyword>
<comment type="pathway">
    <text evidence="3">Carbohydrate biosynthesis; gluconeogenesis.</text>
</comment>
<keyword evidence="11" id="KW-0067">ATP-binding</keyword>
<evidence type="ECO:0000256" key="12">
    <source>
        <dbReference type="ARBA" id="ARBA00022842"/>
    </source>
</evidence>
<dbReference type="Gene3D" id="3.30.1490.20">
    <property type="entry name" value="ATP-grasp fold, A domain"/>
    <property type="match status" value="1"/>
</dbReference>
<dbReference type="PANTHER" id="PTHR43030">
    <property type="entry name" value="PHOSPHOENOLPYRUVATE SYNTHASE"/>
    <property type="match status" value="1"/>
</dbReference>
<evidence type="ECO:0000256" key="1">
    <source>
        <dbReference type="ARBA" id="ARBA00001946"/>
    </source>
</evidence>
<comment type="similarity">
    <text evidence="4">Belongs to the PEP-utilizing enzyme family.</text>
</comment>
<comment type="function">
    <text evidence="2">Catalyzes the phosphorylation of pyruvate to phosphoenolpyruvate.</text>
</comment>
<evidence type="ECO:0000256" key="6">
    <source>
        <dbReference type="ARBA" id="ARBA00021623"/>
    </source>
</evidence>
<evidence type="ECO:0000256" key="13">
    <source>
        <dbReference type="ARBA" id="ARBA00033470"/>
    </source>
</evidence>
<proteinExistence type="inferred from homology"/>
<comment type="cofactor">
    <cofactor evidence="1">
        <name>Mg(2+)</name>
        <dbReference type="ChEBI" id="CHEBI:18420"/>
    </cofactor>
</comment>
<keyword evidence="10" id="KW-0418">Kinase</keyword>
<dbReference type="EC" id="2.7.9.2" evidence="5"/>
<dbReference type="Gene3D" id="3.30.470.20">
    <property type="entry name" value="ATP-grasp fold, B domain"/>
    <property type="match status" value="1"/>
</dbReference>
<keyword evidence="9" id="KW-0547">Nucleotide-binding</keyword>
<evidence type="ECO:0000259" key="15">
    <source>
        <dbReference type="Pfam" id="PF01326"/>
    </source>
</evidence>
<keyword evidence="8" id="KW-0479">Metal-binding</keyword>
<evidence type="ECO:0000256" key="8">
    <source>
        <dbReference type="ARBA" id="ARBA00022723"/>
    </source>
</evidence>
<evidence type="ECO:0000256" key="10">
    <source>
        <dbReference type="ARBA" id="ARBA00022777"/>
    </source>
</evidence>
<name>A0ABS9J5D9_9FLAO</name>
<dbReference type="Pfam" id="PF01326">
    <property type="entry name" value="PPDK_N"/>
    <property type="match status" value="1"/>
</dbReference>
<sequence length="968" mass="109115">MRYFLLITLIIVYVIPSFSQEVNSFDVDNDQVREYIQKYKKDIRGPYRDLRWFCDDGTFNMPKEPCGDDVGGVQRARYKEEVIALGETSHVYLGQILSTTNFDKFWDQENYHSRMKQYQLEKYLKSIDDGWINRRAQYYRGALQVEDEEAWGKDFFIWLLKDEEVLEKHFYMVRQAIKDIPHAGDDNVAQLMRSQSKVIAEEYEPFMDLRIKIHGQPQRTDIAKVEAFKNDNDTKLTPSLKKEFNELIKTMNKYFAPVKISALSSYLETVTNAEIKTTVTNFIEANEDGTAEENIEGASDLMWYIRNEITNEDSAIGRLALMDLSLKLENIIIKKLDDYSNENLDSLIDKICYLSTAAAASGYTEIWEWEQIAGSIHKTQNDSLTLQELDDFLVAARKQLEWGTSINKAVYDDVVGVYQNFEPLVHGFLDDKIRGSVALPLGNAIGKLGTFISNESSLNNRVFSLSNQSHIHGINPGYAFGKLVVVDGNAEGLDVDAKNIYVFERPPSDLKPVAGLLTVSEGNLVSHLQLLARNLGIPNAAISNDNFLALKEHNGENIFYAVSNKGTVIIKPEVEMTPEEHKLFSAGAVRNVDMVTVPLDKINLEQTSILNLRDVNSASSGIYCGPKAANLGQLKQNFPDEVVEGFVIPFGIFFEHMKQTIPGDEVSYWEYLTSVFAKADKMKENGASSDEIEKFELAELAKLRALILEMPLLPTFVEDLEDSFSNILNGEIGDVPVFLRSDTNMEDLKNFTGAGLNLTLFNVAPKDEIIQGIKTVWASPYTERSFKWRQKILNNPENVYPSIVAIPGVNNDYSGVMITKGVTSNRNDEITVAFSRGVGGAVDGQAAEAWSIRNNGTYRLISPAREPSYKALPKTGGTVTKLSTFEKPILNRKNMSQLQDFSKELIQTMTAKGMEGPYDVELGFENDKLWLFQVRPYVENKNAKSSTYLESITPKVDTSKSIPLNIKL</sequence>
<evidence type="ECO:0000256" key="11">
    <source>
        <dbReference type="ARBA" id="ARBA00022840"/>
    </source>
</evidence>
<evidence type="ECO:0000256" key="14">
    <source>
        <dbReference type="ARBA" id="ARBA00047700"/>
    </source>
</evidence>
<evidence type="ECO:0000313" key="17">
    <source>
        <dbReference type="Proteomes" id="UP000829517"/>
    </source>
</evidence>
<evidence type="ECO:0000256" key="7">
    <source>
        <dbReference type="ARBA" id="ARBA00022679"/>
    </source>
</evidence>
<keyword evidence="17" id="KW-1185">Reference proteome</keyword>
<comment type="caution">
    <text evidence="16">The sequence shown here is derived from an EMBL/GenBank/DDBJ whole genome shotgun (WGS) entry which is preliminary data.</text>
</comment>
<reference evidence="16 17" key="1">
    <citation type="submission" date="2021-01" db="EMBL/GenBank/DDBJ databases">
        <title>Genome sequencing of Joostella atrarenae M1-2 (= KCTC 23194).</title>
        <authorList>
            <person name="Zakaria M.R."/>
            <person name="Lam M.Q."/>
            <person name="Chong C.S."/>
        </authorList>
    </citation>
    <scope>NUCLEOTIDE SEQUENCE [LARGE SCALE GENOMIC DNA]</scope>
    <source>
        <strain evidence="16 17">M1-2</strain>
    </source>
</reference>
<dbReference type="InterPro" id="IPR002192">
    <property type="entry name" value="PPDK_AMP/ATP-bd"/>
</dbReference>
<dbReference type="SUPFAM" id="SSF56059">
    <property type="entry name" value="Glutathione synthetase ATP-binding domain-like"/>
    <property type="match status" value="1"/>
</dbReference>
<keyword evidence="7" id="KW-0808">Transferase</keyword>
<evidence type="ECO:0000256" key="4">
    <source>
        <dbReference type="ARBA" id="ARBA00007837"/>
    </source>
</evidence>
<comment type="catalytic activity">
    <reaction evidence="14">
        <text>pyruvate + ATP + H2O = phosphoenolpyruvate + AMP + phosphate + 2 H(+)</text>
        <dbReference type="Rhea" id="RHEA:11364"/>
        <dbReference type="ChEBI" id="CHEBI:15361"/>
        <dbReference type="ChEBI" id="CHEBI:15377"/>
        <dbReference type="ChEBI" id="CHEBI:15378"/>
        <dbReference type="ChEBI" id="CHEBI:30616"/>
        <dbReference type="ChEBI" id="CHEBI:43474"/>
        <dbReference type="ChEBI" id="CHEBI:58702"/>
        <dbReference type="ChEBI" id="CHEBI:456215"/>
        <dbReference type="EC" id="2.7.9.2"/>
    </reaction>
</comment>